<evidence type="ECO:0000313" key="3">
    <source>
        <dbReference type="EMBL" id="KGA13044.1"/>
    </source>
</evidence>
<dbReference type="Gene3D" id="3.40.630.10">
    <property type="entry name" value="Zn peptidases"/>
    <property type="match status" value="1"/>
</dbReference>
<proteinExistence type="predicted"/>
<feature type="domain" description="Peptidase M20 dimerisation" evidence="2">
    <location>
        <begin position="201"/>
        <end position="293"/>
    </location>
</feature>
<name>A0A094PTP3_9ZZZZ</name>
<dbReference type="EMBL" id="JNSL01000203">
    <property type="protein sequence ID" value="KGA13044.1"/>
    <property type="molecule type" value="Genomic_DNA"/>
</dbReference>
<dbReference type="AlphaFoldDB" id="A0A094PTP3"/>
<gene>
    <name evidence="3" type="ORF">GM51_20855</name>
</gene>
<keyword evidence="1" id="KW-0378">Hydrolase</keyword>
<dbReference type="GO" id="GO:0016787">
    <property type="term" value="F:hydrolase activity"/>
    <property type="evidence" value="ECO:0007669"/>
    <property type="project" value="UniProtKB-KW"/>
</dbReference>
<dbReference type="SUPFAM" id="SSF53187">
    <property type="entry name" value="Zn-dependent exopeptidases"/>
    <property type="match status" value="1"/>
</dbReference>
<protein>
    <recommendedName>
        <fullName evidence="2">Peptidase M20 dimerisation domain-containing protein</fullName>
    </recommendedName>
</protein>
<dbReference type="SUPFAM" id="SSF55031">
    <property type="entry name" value="Bacterial exopeptidase dimerisation domain"/>
    <property type="match status" value="1"/>
</dbReference>
<comment type="caution">
    <text evidence="3">The sequence shown here is derived from an EMBL/GenBank/DDBJ whole genome shotgun (WGS) entry which is preliminary data.</text>
</comment>
<reference evidence="3" key="1">
    <citation type="submission" date="2014-06" db="EMBL/GenBank/DDBJ databases">
        <title>Key roles for freshwater Actinobacteria revealed by deep metagenomic sequencing.</title>
        <authorList>
            <person name="Ghai R."/>
            <person name="Mizuno C.M."/>
            <person name="Picazo A."/>
            <person name="Camacho A."/>
            <person name="Rodriguez-Valera F."/>
        </authorList>
    </citation>
    <scope>NUCLEOTIDE SEQUENCE</scope>
</reference>
<dbReference type="PIRSF" id="PIRSF005962">
    <property type="entry name" value="Pept_M20D_amidohydro"/>
    <property type="match status" value="1"/>
</dbReference>
<dbReference type="InterPro" id="IPR002933">
    <property type="entry name" value="Peptidase_M20"/>
</dbReference>
<dbReference type="FunFam" id="3.30.70.360:FF:000001">
    <property type="entry name" value="N-acetyldiaminopimelate deacetylase"/>
    <property type="match status" value="1"/>
</dbReference>
<sequence length="409" mass="43684">MADPTDISTLTEESLDLLDDTIALRRRLHEWPELGNHLPKTREEVLAALEGLPLGIKLHETTSGIVASLEGTRPGPTVLLRGDMDALPMPEDTGVDFSSRVENVMHACGHDTHTAMLVGAARLLSSHRDQLQGRVVFMFQPGEEGHAGARFMLEEGLLDVGPLSDGSVSEVTGAFAIHTTSSLPTGFVSTRGGPIMASSDTLAIRVIGRGGHGSEPFRTLDPIPAACEIVGALQSLITRRINVFNPGVLTVTQVHAGTASNVIPEFAEINGTIRAISETTRRMIHDGVRRVAEGIAAAHGLEVSVELRDGYDVTVNSQTYAQTAGNIAKEIIGNDRFIELPNPVMGAEDFGYVLNHVPGAMVFLGATPHDRNLATAAPNHSNRVFYDEECMSTGISIYSAVALRHLSGV</sequence>
<dbReference type="PANTHER" id="PTHR11014:SF63">
    <property type="entry name" value="METALLOPEPTIDASE, PUTATIVE (AFU_ORTHOLOGUE AFUA_6G09600)-RELATED"/>
    <property type="match status" value="1"/>
</dbReference>
<dbReference type="CDD" id="cd03886">
    <property type="entry name" value="M20_Acy1"/>
    <property type="match status" value="1"/>
</dbReference>
<evidence type="ECO:0000259" key="2">
    <source>
        <dbReference type="Pfam" id="PF07687"/>
    </source>
</evidence>
<dbReference type="InterPro" id="IPR017439">
    <property type="entry name" value="Amidohydrolase"/>
</dbReference>
<dbReference type="Pfam" id="PF01546">
    <property type="entry name" value="Peptidase_M20"/>
    <property type="match status" value="1"/>
</dbReference>
<accession>A0A094PTP3</accession>
<organism evidence="3">
    <name type="scientific">freshwater metagenome</name>
    <dbReference type="NCBI Taxonomy" id="449393"/>
    <lineage>
        <taxon>unclassified sequences</taxon>
        <taxon>metagenomes</taxon>
        <taxon>ecological metagenomes</taxon>
    </lineage>
</organism>
<dbReference type="InterPro" id="IPR036264">
    <property type="entry name" value="Bact_exopeptidase_dim_dom"/>
</dbReference>
<evidence type="ECO:0000256" key="1">
    <source>
        <dbReference type="ARBA" id="ARBA00022801"/>
    </source>
</evidence>
<dbReference type="Pfam" id="PF07687">
    <property type="entry name" value="M20_dimer"/>
    <property type="match status" value="1"/>
</dbReference>
<dbReference type="InterPro" id="IPR011650">
    <property type="entry name" value="Peptidase_M20_dimer"/>
</dbReference>
<dbReference type="NCBIfam" id="TIGR01891">
    <property type="entry name" value="amidohydrolases"/>
    <property type="match status" value="1"/>
</dbReference>
<dbReference type="PANTHER" id="PTHR11014">
    <property type="entry name" value="PEPTIDASE M20 FAMILY MEMBER"/>
    <property type="match status" value="1"/>
</dbReference>
<dbReference type="Gene3D" id="3.30.70.360">
    <property type="match status" value="1"/>
</dbReference>